<evidence type="ECO:0000256" key="4">
    <source>
        <dbReference type="ARBA" id="ARBA00023274"/>
    </source>
</evidence>
<dbReference type="GO" id="GO:0008312">
    <property type="term" value="F:7S RNA binding"/>
    <property type="evidence" value="ECO:0007669"/>
    <property type="project" value="UniProtKB-UniRule"/>
</dbReference>
<protein>
    <recommendedName>
        <fullName evidence="5">Signal recognition particle 19 kDa protein</fullName>
        <shortName evidence="5">SRP19</shortName>
    </recommendedName>
</protein>
<dbReference type="Gene3D" id="3.30.56.30">
    <property type="entry name" value="Signal recognition particle, SRP19-like subunit"/>
    <property type="match status" value="1"/>
</dbReference>
<reference evidence="6 7" key="1">
    <citation type="journal article" date="2010" name="Stand. Genomic Sci.">
        <title>Complete genome sequence of Vulcanisaeta distributa type strain (IC-017).</title>
        <authorList>
            <person name="Mavromatis K."/>
            <person name="Sikorski J."/>
            <person name="Pabst E."/>
            <person name="Teshima H."/>
            <person name="Lapidus A."/>
            <person name="Lucas S."/>
            <person name="Nolan M."/>
            <person name="Glavina Del Rio T."/>
            <person name="Cheng J.F."/>
            <person name="Bruce D."/>
            <person name="Goodwin L."/>
            <person name="Pitluck S."/>
            <person name="Liolios K."/>
            <person name="Ivanova N."/>
            <person name="Mikhailova N."/>
            <person name="Pati A."/>
            <person name="Chen A."/>
            <person name="Palaniappan K."/>
            <person name="Land M."/>
            <person name="Hauser L."/>
            <person name="Chang Y.J."/>
            <person name="Jeffries C.D."/>
            <person name="Rohde M."/>
            <person name="Spring S."/>
            <person name="Goker M."/>
            <person name="Wirth R."/>
            <person name="Woyke T."/>
            <person name="Bristow J."/>
            <person name="Eisen J.A."/>
            <person name="Markowitz V."/>
            <person name="Hugenholtz P."/>
            <person name="Klenk H.P."/>
            <person name="Kyrpides N.C."/>
        </authorList>
    </citation>
    <scope>NUCLEOTIDE SEQUENCE [LARGE SCALE GENOMIC DNA]</scope>
    <source>
        <strain evidence="7">DSM 14429 / JCM 11212 / NBRC 100878 / IC-017</strain>
    </source>
</reference>
<organism evidence="6 7">
    <name type="scientific">Vulcanisaeta distributa (strain DSM 14429 / JCM 11212 / NBRC 100878 / IC-017)</name>
    <dbReference type="NCBI Taxonomy" id="572478"/>
    <lineage>
        <taxon>Archaea</taxon>
        <taxon>Thermoproteota</taxon>
        <taxon>Thermoprotei</taxon>
        <taxon>Thermoproteales</taxon>
        <taxon>Thermoproteaceae</taxon>
        <taxon>Vulcanisaeta</taxon>
    </lineage>
</organism>
<dbReference type="InterPro" id="IPR022938">
    <property type="entry name" value="SRP19_arc-type"/>
</dbReference>
<sequence length="111" mass="12826">MDRRDYWIIWTVYFDSSKSRGFGRKVPSNVAIKSPTIDELVKAISNLGLEFEVYGDKKHPGNWFEGPYGYVAVKKESAIRRFGSINKRRLLMLIARELVRIRQSTAQARSS</sequence>
<accession>E1QR82</accession>
<dbReference type="InterPro" id="IPR036521">
    <property type="entry name" value="SRP19-like_sf"/>
</dbReference>
<dbReference type="STRING" id="572478.Vdis_2405"/>
<dbReference type="GO" id="GO:0006617">
    <property type="term" value="P:SRP-dependent cotranslational protein targeting to membrane, signal sequence recognition"/>
    <property type="evidence" value="ECO:0007669"/>
    <property type="project" value="TreeGrafter"/>
</dbReference>
<dbReference type="Pfam" id="PF01922">
    <property type="entry name" value="SRP19"/>
    <property type="match status" value="1"/>
</dbReference>
<evidence type="ECO:0000313" key="6">
    <source>
        <dbReference type="EMBL" id="ADN51772.1"/>
    </source>
</evidence>
<comment type="similarity">
    <text evidence="5">Belongs to the SRP19 family.</text>
</comment>
<keyword evidence="3 5" id="KW-0733">Signal recognition particle</keyword>
<dbReference type="eggNOG" id="arCOG01217">
    <property type="taxonomic scope" value="Archaea"/>
</dbReference>
<dbReference type="AlphaFoldDB" id="E1QR82"/>
<dbReference type="SUPFAM" id="SSF69695">
    <property type="entry name" value="SRP19"/>
    <property type="match status" value="1"/>
</dbReference>
<dbReference type="KEGG" id="vdi:Vdis_2405"/>
<dbReference type="EMBL" id="CP002100">
    <property type="protein sequence ID" value="ADN51772.1"/>
    <property type="molecule type" value="Genomic_DNA"/>
</dbReference>
<dbReference type="GO" id="GO:0048500">
    <property type="term" value="C:signal recognition particle"/>
    <property type="evidence" value="ECO:0007669"/>
    <property type="project" value="UniProtKB-UniRule"/>
</dbReference>
<dbReference type="PANTHER" id="PTHR17453:SF0">
    <property type="entry name" value="SIGNAL RECOGNITION PARTICLE 19 KDA PROTEIN"/>
    <property type="match status" value="1"/>
</dbReference>
<dbReference type="RefSeq" id="WP_013337497.1">
    <property type="nucleotide sequence ID" value="NC_014537.1"/>
</dbReference>
<name>E1QR82_VULDI</name>
<keyword evidence="2 5" id="KW-0963">Cytoplasm</keyword>
<evidence type="ECO:0000256" key="3">
    <source>
        <dbReference type="ARBA" id="ARBA00023135"/>
    </source>
</evidence>
<evidence type="ECO:0000256" key="1">
    <source>
        <dbReference type="ARBA" id="ARBA00004496"/>
    </source>
</evidence>
<keyword evidence="7" id="KW-1185">Reference proteome</keyword>
<dbReference type="HAMAP" id="MF_00305">
    <property type="entry name" value="SRP19"/>
    <property type="match status" value="1"/>
</dbReference>
<keyword evidence="4 5" id="KW-0687">Ribonucleoprotein</keyword>
<dbReference type="GeneID" id="9753361"/>
<evidence type="ECO:0000256" key="2">
    <source>
        <dbReference type="ARBA" id="ARBA00022490"/>
    </source>
</evidence>
<dbReference type="HOGENOM" id="CLU_169299_1_0_2"/>
<evidence type="ECO:0000313" key="7">
    <source>
        <dbReference type="Proteomes" id="UP000006681"/>
    </source>
</evidence>
<comment type="subunit">
    <text evidence="5">Part of the signal recognition particle protein translocation system, which is composed of SRP and FtsY. Archaeal SRP consists of a 7S RNA molecule of 300 nucleotides and two protein subunits: SRP54 and SRP19.</text>
</comment>
<comment type="subcellular location">
    <subcellularLocation>
        <location evidence="1 5">Cytoplasm</location>
    </subcellularLocation>
</comment>
<reference evidence="7" key="2">
    <citation type="journal article" date="2010" name="Stand. Genomic Sci.">
        <title>Complete genome sequence of Vulcanisaeta distributa type strain (IC-017T).</title>
        <authorList>
            <person name="Mavromatis K."/>
            <person name="Sikorski J."/>
            <person name="Pabst E."/>
            <person name="Teshima H."/>
            <person name="Lapidus A."/>
            <person name="Lucas S."/>
            <person name="Nolan M."/>
            <person name="Glavina Del Rio T."/>
            <person name="Cheng J."/>
            <person name="Bruce D."/>
            <person name="Goodwin L."/>
            <person name="Pitluck S."/>
            <person name="Liolios K."/>
            <person name="Ivanova N."/>
            <person name="Mikhailova N."/>
            <person name="Pati A."/>
            <person name="Chen A."/>
            <person name="Palaniappan K."/>
            <person name="Land M."/>
            <person name="Hauser L."/>
            <person name="Chang Y."/>
            <person name="Jeffries C."/>
            <person name="Rohde M."/>
            <person name="Spring S."/>
            <person name="Goker M."/>
            <person name="Wirth R."/>
            <person name="Woyke T."/>
            <person name="Bristow J."/>
            <person name="Eisen J."/>
            <person name="Markowitz V."/>
            <person name="Hugenholtz P."/>
            <person name="Klenk H."/>
            <person name="Kyrpides N."/>
        </authorList>
    </citation>
    <scope>NUCLEOTIDE SEQUENCE [LARGE SCALE GENOMIC DNA]</scope>
    <source>
        <strain evidence="7">DSM 14429 / JCM 11212 / NBRC 100878 / IC-017</strain>
    </source>
</reference>
<proteinExistence type="inferred from homology"/>
<evidence type="ECO:0000256" key="5">
    <source>
        <dbReference type="HAMAP-Rule" id="MF_00305"/>
    </source>
</evidence>
<comment type="function">
    <text evidence="5">Involved in targeting and insertion of nascent membrane proteins into the cytoplasmic membrane. Binds directly to 7S RNA and mediates binding of the 54 kDa subunit of the SRP.</text>
</comment>
<dbReference type="PANTHER" id="PTHR17453">
    <property type="entry name" value="SIGNAL RECOGNITION PARTICLE 19 KD PROTEIN"/>
    <property type="match status" value="1"/>
</dbReference>
<dbReference type="InterPro" id="IPR002778">
    <property type="entry name" value="Signal_recog_particle_SRP19"/>
</dbReference>
<keyword evidence="5" id="KW-0694">RNA-binding</keyword>
<gene>
    <name evidence="5" type="primary">srp19</name>
    <name evidence="6" type="ordered locus">Vdis_2405</name>
</gene>
<dbReference type="Proteomes" id="UP000006681">
    <property type="component" value="Chromosome"/>
</dbReference>